<dbReference type="RefSeq" id="WP_133531332.1">
    <property type="nucleotide sequence ID" value="NZ_SNXX01000049.1"/>
</dbReference>
<proteinExistence type="predicted"/>
<protein>
    <submittedName>
        <fullName evidence="1">Uncharacterized protein</fullName>
    </submittedName>
</protein>
<sequence>MKDKEKKLISYILEGKAFDEGYSIYELNTALTEFEFILERAYLSLAGKQNMMSKDRKTLKIVSKKFEQGSFLSDWELILVGTQMTFSIFNQMSPSEIWDLTRNTFDFLKIIFSSKNENIPVNINIGDNNNKVTVETGNKYYEFNGPVYKCAKDSIHHYRNLTNLIEQGSIRKIETKSKEKSGFKLTTKDKDLFHVSKKIEEVPVDLNAEIYRFDKFKNAGKLRVYPEQIIPSGDYSFSVEGKQEIDKYIYSLTKKKVKIKVLAEYIDDPLDDKKISYLKITDVV</sequence>
<evidence type="ECO:0000313" key="1">
    <source>
        <dbReference type="EMBL" id="TDP81818.1"/>
    </source>
</evidence>
<comment type="caution">
    <text evidence="1">The sequence shown here is derived from an EMBL/GenBank/DDBJ whole genome shotgun (WGS) entry which is preliminary data.</text>
</comment>
<name>A0A4V3CVB5_9FIRM</name>
<gene>
    <name evidence="1" type="ORF">C7957_1499</name>
</gene>
<accession>A0A4V3CVB5</accession>
<dbReference type="Proteomes" id="UP000295176">
    <property type="component" value="Unassembled WGS sequence"/>
</dbReference>
<evidence type="ECO:0000313" key="2">
    <source>
        <dbReference type="Proteomes" id="UP000295176"/>
    </source>
</evidence>
<organism evidence="1 2">
    <name type="scientific">Halanaerobium saccharolyticum</name>
    <dbReference type="NCBI Taxonomy" id="43595"/>
    <lineage>
        <taxon>Bacteria</taxon>
        <taxon>Bacillati</taxon>
        <taxon>Bacillota</taxon>
        <taxon>Clostridia</taxon>
        <taxon>Halanaerobiales</taxon>
        <taxon>Halanaerobiaceae</taxon>
        <taxon>Halanaerobium</taxon>
    </lineage>
</organism>
<dbReference type="AlphaFoldDB" id="A0A4V3CVB5"/>
<dbReference type="EMBL" id="SNXX01000049">
    <property type="protein sequence ID" value="TDP81818.1"/>
    <property type="molecule type" value="Genomic_DNA"/>
</dbReference>
<reference evidence="1 2" key="1">
    <citation type="submission" date="2019-03" db="EMBL/GenBank/DDBJ databases">
        <title>Subsurface microbial communities from deep shales in Ohio and West Virginia, USA.</title>
        <authorList>
            <person name="Wrighton K."/>
        </authorList>
    </citation>
    <scope>NUCLEOTIDE SEQUENCE [LARGE SCALE GENOMIC DNA]</scope>
    <source>
        <strain evidence="1 2">MSL 7</strain>
    </source>
</reference>